<gene>
    <name evidence="3" type="ORF">QBC36DRAFT_82048</name>
</gene>
<reference evidence="3" key="2">
    <citation type="submission" date="2023-05" db="EMBL/GenBank/DDBJ databases">
        <authorList>
            <consortium name="Lawrence Berkeley National Laboratory"/>
            <person name="Steindorff A."/>
            <person name="Hensen N."/>
            <person name="Bonometti L."/>
            <person name="Westerberg I."/>
            <person name="Brannstrom I.O."/>
            <person name="Guillou S."/>
            <person name="Cros-Aarteil S."/>
            <person name="Calhoun S."/>
            <person name="Haridas S."/>
            <person name="Kuo A."/>
            <person name="Mondo S."/>
            <person name="Pangilinan J."/>
            <person name="Riley R."/>
            <person name="Labutti K."/>
            <person name="Andreopoulos B."/>
            <person name="Lipzen A."/>
            <person name="Chen C."/>
            <person name="Yanf M."/>
            <person name="Daum C."/>
            <person name="Ng V."/>
            <person name="Clum A."/>
            <person name="Ohm R."/>
            <person name="Martin F."/>
            <person name="Silar P."/>
            <person name="Natvig D."/>
            <person name="Lalanne C."/>
            <person name="Gautier V."/>
            <person name="Ament-Velasquez S.L."/>
            <person name="Kruys A."/>
            <person name="Hutchinson M.I."/>
            <person name="Powell A.J."/>
            <person name="Barry K."/>
            <person name="Miller A.N."/>
            <person name="Grigoriev I.V."/>
            <person name="Debuchy R."/>
            <person name="Gladieux P."/>
            <person name="Thoren M.H."/>
            <person name="Johannesson H."/>
        </authorList>
    </citation>
    <scope>NUCLEOTIDE SEQUENCE</scope>
    <source>
        <strain evidence="3">CBS 892.96</strain>
    </source>
</reference>
<keyword evidence="2" id="KW-0812">Transmembrane</keyword>
<feature type="region of interest" description="Disordered" evidence="1">
    <location>
        <begin position="503"/>
        <end position="585"/>
    </location>
</feature>
<feature type="transmembrane region" description="Helical" evidence="2">
    <location>
        <begin position="294"/>
        <end position="316"/>
    </location>
</feature>
<feature type="compositionally biased region" description="Polar residues" evidence="1">
    <location>
        <begin position="406"/>
        <end position="427"/>
    </location>
</feature>
<dbReference type="Proteomes" id="UP001302321">
    <property type="component" value="Unassembled WGS sequence"/>
</dbReference>
<organism evidence="3 4">
    <name type="scientific">Triangularia setosa</name>
    <dbReference type="NCBI Taxonomy" id="2587417"/>
    <lineage>
        <taxon>Eukaryota</taxon>
        <taxon>Fungi</taxon>
        <taxon>Dikarya</taxon>
        <taxon>Ascomycota</taxon>
        <taxon>Pezizomycotina</taxon>
        <taxon>Sordariomycetes</taxon>
        <taxon>Sordariomycetidae</taxon>
        <taxon>Sordariales</taxon>
        <taxon>Podosporaceae</taxon>
        <taxon>Triangularia</taxon>
    </lineage>
</organism>
<evidence type="ECO:0000256" key="2">
    <source>
        <dbReference type="SAM" id="Phobius"/>
    </source>
</evidence>
<dbReference type="PANTHER" id="PTHR16861:SF4">
    <property type="entry name" value="SH3 DOMAIN PROTEIN (AFU_ORTHOLOGUE AFUA_1G13610)"/>
    <property type="match status" value="1"/>
</dbReference>
<protein>
    <submittedName>
        <fullName evidence="3">Uncharacterized protein</fullName>
    </submittedName>
</protein>
<feature type="compositionally biased region" description="Basic and acidic residues" evidence="1">
    <location>
        <begin position="570"/>
        <end position="585"/>
    </location>
</feature>
<feature type="compositionally biased region" description="Low complexity" evidence="1">
    <location>
        <begin position="532"/>
        <end position="549"/>
    </location>
</feature>
<comment type="caution">
    <text evidence="3">The sequence shown here is derived from an EMBL/GenBank/DDBJ whole genome shotgun (WGS) entry which is preliminary data.</text>
</comment>
<name>A0AAN6WCG0_9PEZI</name>
<dbReference type="PANTHER" id="PTHR16861">
    <property type="entry name" value="GLYCOPROTEIN 38"/>
    <property type="match status" value="1"/>
</dbReference>
<feature type="compositionally biased region" description="Basic and acidic residues" evidence="1">
    <location>
        <begin position="392"/>
        <end position="404"/>
    </location>
</feature>
<reference evidence="3" key="1">
    <citation type="journal article" date="2023" name="Mol. Phylogenet. Evol.">
        <title>Genome-scale phylogeny and comparative genomics of the fungal order Sordariales.</title>
        <authorList>
            <person name="Hensen N."/>
            <person name="Bonometti L."/>
            <person name="Westerberg I."/>
            <person name="Brannstrom I.O."/>
            <person name="Guillou S."/>
            <person name="Cros-Aarteil S."/>
            <person name="Calhoun S."/>
            <person name="Haridas S."/>
            <person name="Kuo A."/>
            <person name="Mondo S."/>
            <person name="Pangilinan J."/>
            <person name="Riley R."/>
            <person name="LaButti K."/>
            <person name="Andreopoulos B."/>
            <person name="Lipzen A."/>
            <person name="Chen C."/>
            <person name="Yan M."/>
            <person name="Daum C."/>
            <person name="Ng V."/>
            <person name="Clum A."/>
            <person name="Steindorff A."/>
            <person name="Ohm R.A."/>
            <person name="Martin F."/>
            <person name="Silar P."/>
            <person name="Natvig D.O."/>
            <person name="Lalanne C."/>
            <person name="Gautier V."/>
            <person name="Ament-Velasquez S.L."/>
            <person name="Kruys A."/>
            <person name="Hutchinson M.I."/>
            <person name="Powell A.J."/>
            <person name="Barry K."/>
            <person name="Miller A.N."/>
            <person name="Grigoriev I.V."/>
            <person name="Debuchy R."/>
            <person name="Gladieux P."/>
            <person name="Hiltunen Thoren M."/>
            <person name="Johannesson H."/>
        </authorList>
    </citation>
    <scope>NUCLEOTIDE SEQUENCE</scope>
    <source>
        <strain evidence="3">CBS 892.96</strain>
    </source>
</reference>
<feature type="region of interest" description="Disordered" evidence="1">
    <location>
        <begin position="392"/>
        <end position="481"/>
    </location>
</feature>
<dbReference type="AlphaFoldDB" id="A0AAN6WCG0"/>
<proteinExistence type="predicted"/>
<keyword evidence="4" id="KW-1185">Reference proteome</keyword>
<keyword evidence="2" id="KW-1133">Transmembrane helix</keyword>
<sequence length="585" mass="62367">MANPTTVVGLLLSPRGKDDNVLIVPESTPPPPSLPDYRVEKVAPFSHPDITRRWPLRPTTVLTEYTTITTAPIVVVLDEGPLTTIPEVTPFISTKPATLLTRTRLAGETEATRTTSGVMDDTPYTPPPEPTDFPQHPGNGALLIEDCASAQYTVIDYGGPTMIYAPFVGCINDKPDCCPYTPVTTALNMRAVVAASSDVFPSPQYQKDASMRSCASDYYSVSGGCCPSGFTPWTSAMGSQTPCISPLTASTEAPPITNAPAATTTKPTMAVTGVVFAMQYPLEQASGGLSSGTIAGIVVGIIMGVFLLAAIIFFICHCRQRKQLESFKKELHQNFYGDNGTGTSEVPTLVNNTNANNSIRGSTTTTMSHNQRQSSLCGNQYIHHNSIKRDSAAPIGDKEQRDHSWVCNSTEPYTTDSAYPQRPQTRGTMVGRESAHTIASEFSSPDEDFYDNIPPIPGTPGAMADGSHNYNSHSSTRDGFVSGSELHLAKPQRLSRGYPRIVYTHSHGQGSSTSVPATENSGSGISGGETSGAGRRSTSTSGSVSGRGSICSRPPTRLDVMPGTPEEDNKESGGCEREKRLGLQD</sequence>
<dbReference type="EMBL" id="MU866121">
    <property type="protein sequence ID" value="KAK4179216.1"/>
    <property type="molecule type" value="Genomic_DNA"/>
</dbReference>
<accession>A0AAN6WCG0</accession>
<evidence type="ECO:0000313" key="3">
    <source>
        <dbReference type="EMBL" id="KAK4179216.1"/>
    </source>
</evidence>
<evidence type="ECO:0000313" key="4">
    <source>
        <dbReference type="Proteomes" id="UP001302321"/>
    </source>
</evidence>
<feature type="compositionally biased region" description="Polar residues" evidence="1">
    <location>
        <begin position="506"/>
        <end position="520"/>
    </location>
</feature>
<evidence type="ECO:0000256" key="1">
    <source>
        <dbReference type="SAM" id="MobiDB-lite"/>
    </source>
</evidence>
<keyword evidence="2" id="KW-0472">Membrane</keyword>